<feature type="active site" description="Charge relay system" evidence="6">
    <location>
        <position position="149"/>
    </location>
</feature>
<keyword evidence="7" id="KW-0963">Cytoplasm</keyword>
<dbReference type="Pfam" id="PF00756">
    <property type="entry name" value="Esterase"/>
    <property type="match status" value="1"/>
</dbReference>
<dbReference type="AlphaFoldDB" id="A0AAW1PBB6"/>
<keyword evidence="5 7" id="KW-0378">Hydrolase</keyword>
<accession>A0AAW1PBB6</accession>
<evidence type="ECO:0000313" key="9">
    <source>
        <dbReference type="Proteomes" id="UP001489004"/>
    </source>
</evidence>
<comment type="function">
    <text evidence="7">Serine hydrolase involved in the detoxification of formaldehyde.</text>
</comment>
<evidence type="ECO:0000313" key="8">
    <source>
        <dbReference type="EMBL" id="KAK9806796.1"/>
    </source>
</evidence>
<name>A0AAW1PBB6_9CHLO</name>
<evidence type="ECO:0000256" key="2">
    <source>
        <dbReference type="ARBA" id="ARBA00012479"/>
    </source>
</evidence>
<dbReference type="InterPro" id="IPR014186">
    <property type="entry name" value="S-formylglutathione_hydrol"/>
</dbReference>
<dbReference type="Gene3D" id="3.40.50.1820">
    <property type="entry name" value="alpha/beta hydrolase"/>
    <property type="match status" value="1"/>
</dbReference>
<dbReference type="GO" id="GO:0052689">
    <property type="term" value="F:carboxylic ester hydrolase activity"/>
    <property type="evidence" value="ECO:0007669"/>
    <property type="project" value="UniProtKB-KW"/>
</dbReference>
<feature type="active site" description="Charge relay system" evidence="6">
    <location>
        <position position="260"/>
    </location>
</feature>
<comment type="subcellular location">
    <subcellularLocation>
        <location evidence="7">Cytoplasm</location>
    </subcellularLocation>
</comment>
<dbReference type="SUPFAM" id="SSF53474">
    <property type="entry name" value="alpha/beta-Hydrolases"/>
    <property type="match status" value="1"/>
</dbReference>
<dbReference type="InterPro" id="IPR029058">
    <property type="entry name" value="AB_hydrolase_fold"/>
</dbReference>
<comment type="caution">
    <text evidence="8">The sequence shown here is derived from an EMBL/GenBank/DDBJ whole genome shotgun (WGS) entry which is preliminary data.</text>
</comment>
<dbReference type="PANTHER" id="PTHR10061">
    <property type="entry name" value="S-FORMYLGLUTATHIONE HYDROLASE"/>
    <property type="match status" value="1"/>
</dbReference>
<evidence type="ECO:0000256" key="7">
    <source>
        <dbReference type="RuleBase" id="RU363068"/>
    </source>
</evidence>
<evidence type="ECO:0000256" key="6">
    <source>
        <dbReference type="PIRSR" id="PIRSR614186-1"/>
    </source>
</evidence>
<keyword evidence="4 7" id="KW-0719">Serine esterase</keyword>
<dbReference type="GO" id="GO:0046294">
    <property type="term" value="P:formaldehyde catabolic process"/>
    <property type="evidence" value="ECO:0007669"/>
    <property type="project" value="InterPro"/>
</dbReference>
<protein>
    <recommendedName>
        <fullName evidence="3 7">S-formylglutathione hydrolase</fullName>
        <ecNumber evidence="2 7">3.1.2.12</ecNumber>
    </recommendedName>
</protein>
<comment type="similarity">
    <text evidence="1 7">Belongs to the esterase D family.</text>
</comment>
<evidence type="ECO:0000256" key="5">
    <source>
        <dbReference type="ARBA" id="ARBA00022801"/>
    </source>
</evidence>
<evidence type="ECO:0000256" key="4">
    <source>
        <dbReference type="ARBA" id="ARBA00022487"/>
    </source>
</evidence>
<feature type="active site" description="Charge relay system" evidence="6">
    <location>
        <position position="226"/>
    </location>
</feature>
<organism evidence="8 9">
    <name type="scientific">[Myrmecia] bisecta</name>
    <dbReference type="NCBI Taxonomy" id="41462"/>
    <lineage>
        <taxon>Eukaryota</taxon>
        <taxon>Viridiplantae</taxon>
        <taxon>Chlorophyta</taxon>
        <taxon>core chlorophytes</taxon>
        <taxon>Trebouxiophyceae</taxon>
        <taxon>Trebouxiales</taxon>
        <taxon>Trebouxiaceae</taxon>
        <taxon>Myrmecia</taxon>
    </lineage>
</organism>
<dbReference type="EC" id="3.1.2.12" evidence="2 7"/>
<dbReference type="GO" id="GO:0018738">
    <property type="term" value="F:S-formylglutathione hydrolase activity"/>
    <property type="evidence" value="ECO:0007669"/>
    <property type="project" value="UniProtKB-EC"/>
</dbReference>
<sequence length="283" mass="31638">MPAPELQKENKVFGGWVKRFKHESTACSCPMTFSVFFPPQAAGRKVPVVYYLAGLTCNDENFMQKAGAQRRAAELGLALVAPDTSPRGHNVAGEAESWDFGVGAGFYLNAKVDKWKAWQMYEYITVELPEVLRSFSSLDIDNASIMGHSMGGHGALVLGLRNPGKYKSISAFAPITHPMIEPWGQKAFSGYLGEDRETWKQYDATEVVKAFGGPERKILIDQGSKDDFLKEHLNADDFVRAAKANPCIKLSYRLQEGYDHSYYTIATFVDDHLNLHAEELFKR</sequence>
<dbReference type="GO" id="GO:0005829">
    <property type="term" value="C:cytosol"/>
    <property type="evidence" value="ECO:0007669"/>
    <property type="project" value="TreeGrafter"/>
</dbReference>
<dbReference type="EMBL" id="JALJOR010000013">
    <property type="protein sequence ID" value="KAK9806796.1"/>
    <property type="molecule type" value="Genomic_DNA"/>
</dbReference>
<dbReference type="InterPro" id="IPR000801">
    <property type="entry name" value="Esterase-like"/>
</dbReference>
<evidence type="ECO:0000256" key="1">
    <source>
        <dbReference type="ARBA" id="ARBA00005622"/>
    </source>
</evidence>
<dbReference type="NCBIfam" id="TIGR02821">
    <property type="entry name" value="fghA_ester_D"/>
    <property type="match status" value="1"/>
</dbReference>
<dbReference type="Proteomes" id="UP001489004">
    <property type="component" value="Unassembled WGS sequence"/>
</dbReference>
<keyword evidence="9" id="KW-1185">Reference proteome</keyword>
<evidence type="ECO:0000256" key="3">
    <source>
        <dbReference type="ARBA" id="ARBA00016774"/>
    </source>
</evidence>
<gene>
    <name evidence="8" type="ORF">WJX72_003014</name>
</gene>
<comment type="catalytic activity">
    <reaction evidence="7">
        <text>S-formylglutathione + H2O = formate + glutathione + H(+)</text>
        <dbReference type="Rhea" id="RHEA:14961"/>
        <dbReference type="ChEBI" id="CHEBI:15377"/>
        <dbReference type="ChEBI" id="CHEBI:15378"/>
        <dbReference type="ChEBI" id="CHEBI:15740"/>
        <dbReference type="ChEBI" id="CHEBI:57688"/>
        <dbReference type="ChEBI" id="CHEBI:57925"/>
        <dbReference type="EC" id="3.1.2.12"/>
    </reaction>
</comment>
<dbReference type="PANTHER" id="PTHR10061:SF0">
    <property type="entry name" value="S-FORMYLGLUTATHIONE HYDROLASE"/>
    <property type="match status" value="1"/>
</dbReference>
<proteinExistence type="inferred from homology"/>
<dbReference type="FunFam" id="3.40.50.1820:FF:000002">
    <property type="entry name" value="S-formylglutathione hydrolase"/>
    <property type="match status" value="1"/>
</dbReference>
<reference evidence="8 9" key="1">
    <citation type="journal article" date="2024" name="Nat. Commun.">
        <title>Phylogenomics reveals the evolutionary origins of lichenization in chlorophyte algae.</title>
        <authorList>
            <person name="Puginier C."/>
            <person name="Libourel C."/>
            <person name="Otte J."/>
            <person name="Skaloud P."/>
            <person name="Haon M."/>
            <person name="Grisel S."/>
            <person name="Petersen M."/>
            <person name="Berrin J.G."/>
            <person name="Delaux P.M."/>
            <person name="Dal Grande F."/>
            <person name="Keller J."/>
        </authorList>
    </citation>
    <scope>NUCLEOTIDE SEQUENCE [LARGE SCALE GENOMIC DNA]</scope>
    <source>
        <strain evidence="8 9">SAG 2043</strain>
    </source>
</reference>